<name>A0A540VB13_9CHLR</name>
<dbReference type="InParanoid" id="A0A540VB13"/>
<evidence type="ECO:0000256" key="2">
    <source>
        <dbReference type="ARBA" id="ARBA00008639"/>
    </source>
</evidence>
<keyword evidence="8" id="KW-1185">Reference proteome</keyword>
<dbReference type="GO" id="GO:0019148">
    <property type="term" value="F:D-cysteine desulfhydrase activity"/>
    <property type="evidence" value="ECO:0007669"/>
    <property type="project" value="TreeGrafter"/>
</dbReference>
<dbReference type="InterPro" id="IPR001926">
    <property type="entry name" value="TrpB-like_PALP"/>
</dbReference>
<evidence type="ECO:0000256" key="3">
    <source>
        <dbReference type="ARBA" id="ARBA00022898"/>
    </source>
</evidence>
<comment type="caution">
    <text evidence="7">The sequence shown here is derived from an EMBL/GenBank/DDBJ whole genome shotgun (WGS) entry which is preliminary data.</text>
</comment>
<reference evidence="7 8" key="1">
    <citation type="submission" date="2019-06" db="EMBL/GenBank/DDBJ databases">
        <title>Genome sequence of Litorilinea aerophila BAA-2444.</title>
        <authorList>
            <person name="Maclea K.S."/>
            <person name="Maurais E.G."/>
            <person name="Iannazzi L.C."/>
        </authorList>
    </citation>
    <scope>NUCLEOTIDE SEQUENCE [LARGE SCALE GENOMIC DNA]</scope>
    <source>
        <strain evidence="7 8">ATCC BAA-2444</strain>
    </source>
</reference>
<dbReference type="Gene3D" id="3.40.50.1100">
    <property type="match status" value="2"/>
</dbReference>
<accession>A0A540VB13</accession>
<dbReference type="OrthoDB" id="9801249at2"/>
<feature type="domain" description="Tryptophan synthase beta chain-like PALP" evidence="6">
    <location>
        <begin position="51"/>
        <end position="358"/>
    </location>
</feature>
<evidence type="ECO:0000313" key="8">
    <source>
        <dbReference type="Proteomes" id="UP000317371"/>
    </source>
</evidence>
<dbReference type="PIRSF" id="PIRSF006278">
    <property type="entry name" value="ACCD_DCysDesulf"/>
    <property type="match status" value="1"/>
</dbReference>
<dbReference type="EMBL" id="VIGC01000030">
    <property type="protein sequence ID" value="TQE93941.1"/>
    <property type="molecule type" value="Genomic_DNA"/>
</dbReference>
<dbReference type="AlphaFoldDB" id="A0A540VB13"/>
<evidence type="ECO:0000256" key="4">
    <source>
        <dbReference type="PIRSR" id="PIRSR006278-1"/>
    </source>
</evidence>
<keyword evidence="3 5" id="KW-0663">Pyridoxal phosphate</keyword>
<dbReference type="InterPro" id="IPR036052">
    <property type="entry name" value="TrpB-like_PALP_sf"/>
</dbReference>
<proteinExistence type="inferred from homology"/>
<organism evidence="7 8">
    <name type="scientific">Litorilinea aerophila</name>
    <dbReference type="NCBI Taxonomy" id="1204385"/>
    <lineage>
        <taxon>Bacteria</taxon>
        <taxon>Bacillati</taxon>
        <taxon>Chloroflexota</taxon>
        <taxon>Caldilineae</taxon>
        <taxon>Caldilineales</taxon>
        <taxon>Caldilineaceae</taxon>
        <taxon>Litorilinea</taxon>
    </lineage>
</organism>
<dbReference type="PANTHER" id="PTHR43780:SF2">
    <property type="entry name" value="1-AMINOCYCLOPROPANE-1-CARBOXYLATE DEAMINASE-RELATED"/>
    <property type="match status" value="1"/>
</dbReference>
<feature type="active site" description="Nucleophile" evidence="4">
    <location>
        <position position="117"/>
    </location>
</feature>
<dbReference type="GO" id="GO:1901605">
    <property type="term" value="P:alpha-amino acid metabolic process"/>
    <property type="evidence" value="ECO:0007669"/>
    <property type="project" value="UniProtKB-ARBA"/>
</dbReference>
<feature type="modified residue" description="N6-(pyridoxal phosphate)lysine" evidence="5">
    <location>
        <position position="90"/>
    </location>
</feature>
<evidence type="ECO:0000259" key="6">
    <source>
        <dbReference type="Pfam" id="PF00291"/>
    </source>
</evidence>
<comment type="cofactor">
    <cofactor evidence="1">
        <name>pyridoxal 5'-phosphate</name>
        <dbReference type="ChEBI" id="CHEBI:597326"/>
    </cofactor>
</comment>
<evidence type="ECO:0000313" key="7">
    <source>
        <dbReference type="EMBL" id="TQE93941.1"/>
    </source>
</evidence>
<comment type="similarity">
    <text evidence="2">Belongs to the ACC deaminase/D-cysteine desulfhydrase family.</text>
</comment>
<dbReference type="Pfam" id="PF00291">
    <property type="entry name" value="PALP"/>
    <property type="match status" value="1"/>
</dbReference>
<sequence>MPGLRNHGCHFARQFGMIWICPRYGRKWSPSMSHNREETLERALATLPRVELAVRPTPLEFLPRLSAALNGPPIYIKRDDLTGLAFGGNKTRMLEFSLAHAKAQGAEVIVTGAAVQSNYCRQMAAACAKLGLELYLVLRPEREFDRVQVQGNHFLQRLFGAKVAILEDNDRAHQQAVIRATVERLRQEGKQVYWPRQADTVDLDALAYAETGLEIVRQCREQGIEPAYLYVAALDTTQAGLVLGLSYLESPIHVRGISPFQGMPERFAAMARMANQAAQRLGLEIQFTSDDFDNDDSYVGERYGIPTEAGLKAIHLLARLEGILLDPVYTGKAMAALIDHIRNGKLPPDRPVLFVHTGGAPALFAYADEVMGLTLG</sequence>
<dbReference type="InterPro" id="IPR027278">
    <property type="entry name" value="ACCD_DCysDesulf"/>
</dbReference>
<evidence type="ECO:0000256" key="1">
    <source>
        <dbReference type="ARBA" id="ARBA00001933"/>
    </source>
</evidence>
<protein>
    <submittedName>
        <fullName evidence="7">D-cysteine desulfhydrase family protein</fullName>
    </submittedName>
</protein>
<dbReference type="PANTHER" id="PTHR43780">
    <property type="entry name" value="1-AMINOCYCLOPROPANE-1-CARBOXYLATE DEAMINASE-RELATED"/>
    <property type="match status" value="1"/>
</dbReference>
<dbReference type="Proteomes" id="UP000317371">
    <property type="component" value="Unassembled WGS sequence"/>
</dbReference>
<gene>
    <name evidence="7" type="ORF">FKZ61_18985</name>
</gene>
<evidence type="ECO:0000256" key="5">
    <source>
        <dbReference type="PIRSR" id="PIRSR006278-2"/>
    </source>
</evidence>
<dbReference type="SUPFAM" id="SSF53686">
    <property type="entry name" value="Tryptophan synthase beta subunit-like PLP-dependent enzymes"/>
    <property type="match status" value="1"/>
</dbReference>